<name>A0ABQ9Y0B5_9EUKA</name>
<dbReference type="SUPFAM" id="SSF48371">
    <property type="entry name" value="ARM repeat"/>
    <property type="match status" value="1"/>
</dbReference>
<proteinExistence type="predicted"/>
<sequence>MSEQSYLEDGEIVLPTFLTSDWRLVLQDSITTDDLRQGCISLFDQVDSDLSLSQTEMNHAVRFLKYAKIRIERPRHISDRPIDTIFRTEKDQPKRLATSLINLLSLPSDTLRTAVLSFFDVGLDESSISFTIAVSSTGLMPKLFLILKPHEIPLNDATMEFHRHLTSIMNYFFGYSATLLLENLADPIFQSFCPYIRYLLATPVCPTNHHSCFTLVSTMRKFNASNITFHSRSSSPMVNRFFGEIRKELLDGLASIWGLPSSSEAESYLHSDWRDPEMISPWVEAFESLLAQVSEGKRFSDLEIKAMMKFISRCPERVQLFFWSDDEFGLKVNDTIVSSSKLDSKLLWTLFTPTNPQLSPKILHKLQGFTKRSDINIRMKHVWCGWLPNYINAVAPSKLPISDDFSYFHKNLISTLIVALLDSDSPLDDDTVLRICTFTKKKLNYVNLSEVFRKAGRTTDQYLHALESLLSLHFEFLDRAPIWYLLNVKPHKRQLSFDEWDDVDLATVGVVMRMINQNNLPITSNSNSIIRNFVTRSLPQALRSTARLNQPQLDQLIAPSIDFLVNYLVQPSNYDYRQETENSVDVFVKICELCDQHVIVQCLGRIGFFSRVVTGLLEKSFRISQCLIQLFIRQPTYYGRDIVDPKIFRSAIPCFLEEGWQDALEFIFIQTKDIGHGNTRYGTRLILELFGTNMGRLFKSDGTY</sequence>
<dbReference type="Proteomes" id="UP001281761">
    <property type="component" value="Unassembled WGS sequence"/>
</dbReference>
<protein>
    <submittedName>
        <fullName evidence="1">Uncharacterized protein</fullName>
    </submittedName>
</protein>
<dbReference type="InterPro" id="IPR016024">
    <property type="entry name" value="ARM-type_fold"/>
</dbReference>
<accession>A0ABQ9Y0B5</accession>
<organism evidence="1 2">
    <name type="scientific">Blattamonas nauphoetae</name>
    <dbReference type="NCBI Taxonomy" id="2049346"/>
    <lineage>
        <taxon>Eukaryota</taxon>
        <taxon>Metamonada</taxon>
        <taxon>Preaxostyla</taxon>
        <taxon>Oxymonadida</taxon>
        <taxon>Blattamonas</taxon>
    </lineage>
</organism>
<evidence type="ECO:0000313" key="2">
    <source>
        <dbReference type="Proteomes" id="UP001281761"/>
    </source>
</evidence>
<comment type="caution">
    <text evidence="1">The sequence shown here is derived from an EMBL/GenBank/DDBJ whole genome shotgun (WGS) entry which is preliminary data.</text>
</comment>
<evidence type="ECO:0000313" key="1">
    <source>
        <dbReference type="EMBL" id="KAK2957187.1"/>
    </source>
</evidence>
<gene>
    <name evidence="1" type="ORF">BLNAU_7781</name>
</gene>
<reference evidence="1 2" key="1">
    <citation type="journal article" date="2022" name="bioRxiv">
        <title>Genomics of Preaxostyla Flagellates Illuminates Evolutionary Transitions and the Path Towards Mitochondrial Loss.</title>
        <authorList>
            <person name="Novak L.V.F."/>
            <person name="Treitli S.C."/>
            <person name="Pyrih J."/>
            <person name="Halakuc P."/>
            <person name="Pipaliya S.V."/>
            <person name="Vacek V."/>
            <person name="Brzon O."/>
            <person name="Soukal P."/>
            <person name="Eme L."/>
            <person name="Dacks J.B."/>
            <person name="Karnkowska A."/>
            <person name="Elias M."/>
            <person name="Hampl V."/>
        </authorList>
    </citation>
    <scope>NUCLEOTIDE SEQUENCE [LARGE SCALE GENOMIC DNA]</scope>
    <source>
        <strain evidence="1">NAU3</strain>
        <tissue evidence="1">Gut</tissue>
    </source>
</reference>
<dbReference type="EMBL" id="JARBJD010000048">
    <property type="protein sequence ID" value="KAK2957187.1"/>
    <property type="molecule type" value="Genomic_DNA"/>
</dbReference>
<keyword evidence="2" id="KW-1185">Reference proteome</keyword>